<evidence type="ECO:0008006" key="11">
    <source>
        <dbReference type="Google" id="ProtNLM"/>
    </source>
</evidence>
<evidence type="ECO:0000313" key="9">
    <source>
        <dbReference type="EMBL" id="MBK1643137.1"/>
    </source>
</evidence>
<comment type="caution">
    <text evidence="9">The sequence shown here is derived from an EMBL/GenBank/DDBJ whole genome shotgun (WGS) entry which is preliminary data.</text>
</comment>
<gene>
    <name evidence="9" type="ORF">CKO25_00400</name>
</gene>
<comment type="similarity">
    <text evidence="2">Belongs to the ZIP transporter (TC 2.A.5) family.</text>
</comment>
<feature type="transmembrane region" description="Helical" evidence="8">
    <location>
        <begin position="249"/>
        <end position="271"/>
    </location>
</feature>
<dbReference type="InterPro" id="IPR003689">
    <property type="entry name" value="ZIP"/>
</dbReference>
<keyword evidence="7 8" id="KW-0472">Membrane</keyword>
<protein>
    <recommendedName>
        <fullName evidence="11">ZIP family metal transporter</fullName>
    </recommendedName>
</protein>
<keyword evidence="6 8" id="KW-1133">Transmembrane helix</keyword>
<keyword evidence="5" id="KW-0862">Zinc</keyword>
<evidence type="ECO:0000256" key="1">
    <source>
        <dbReference type="ARBA" id="ARBA00004651"/>
    </source>
</evidence>
<dbReference type="Pfam" id="PF02535">
    <property type="entry name" value="Zip"/>
    <property type="match status" value="1"/>
</dbReference>
<dbReference type="EMBL" id="NRSD01000001">
    <property type="protein sequence ID" value="MBK1643137.1"/>
    <property type="molecule type" value="Genomic_DNA"/>
</dbReference>
<comment type="subcellular location">
    <subcellularLocation>
        <location evidence="1">Cell membrane</location>
        <topology evidence="1">Multi-pass membrane protein</topology>
    </subcellularLocation>
</comment>
<feature type="transmembrane region" description="Helical" evidence="8">
    <location>
        <begin position="160"/>
        <end position="184"/>
    </location>
</feature>
<proteinExistence type="inferred from homology"/>
<dbReference type="PANTHER" id="PTHR11040">
    <property type="entry name" value="ZINC/IRON TRANSPORTER"/>
    <property type="match status" value="1"/>
</dbReference>
<dbReference type="GO" id="GO:0005385">
    <property type="term" value="F:zinc ion transmembrane transporter activity"/>
    <property type="evidence" value="ECO:0007669"/>
    <property type="project" value="TreeGrafter"/>
</dbReference>
<feature type="transmembrane region" description="Helical" evidence="8">
    <location>
        <begin position="190"/>
        <end position="213"/>
    </location>
</feature>
<feature type="transmembrane region" description="Helical" evidence="8">
    <location>
        <begin position="47"/>
        <end position="71"/>
    </location>
</feature>
<dbReference type="AlphaFoldDB" id="A0A9X0WEG9"/>
<dbReference type="PANTHER" id="PTHR11040:SF211">
    <property type="entry name" value="ZINC TRANSPORTER ZIP11"/>
    <property type="match status" value="1"/>
</dbReference>
<evidence type="ECO:0000313" key="10">
    <source>
        <dbReference type="Proteomes" id="UP001138802"/>
    </source>
</evidence>
<accession>A0A9X0WEG9</accession>
<evidence type="ECO:0000256" key="7">
    <source>
        <dbReference type="ARBA" id="ARBA00023136"/>
    </source>
</evidence>
<keyword evidence="4 8" id="KW-0812">Transmembrane</keyword>
<feature type="transmembrane region" description="Helical" evidence="8">
    <location>
        <begin position="83"/>
        <end position="104"/>
    </location>
</feature>
<keyword evidence="3" id="KW-1003">Cell membrane</keyword>
<evidence type="ECO:0000256" key="5">
    <source>
        <dbReference type="ARBA" id="ARBA00022833"/>
    </source>
</evidence>
<organism evidence="9 10">
    <name type="scientific">Thiocapsa imhoffii</name>
    <dbReference type="NCBI Taxonomy" id="382777"/>
    <lineage>
        <taxon>Bacteria</taxon>
        <taxon>Pseudomonadati</taxon>
        <taxon>Pseudomonadota</taxon>
        <taxon>Gammaproteobacteria</taxon>
        <taxon>Chromatiales</taxon>
        <taxon>Chromatiaceae</taxon>
        <taxon>Thiocapsa</taxon>
    </lineage>
</organism>
<name>A0A9X0WEG9_9GAMM</name>
<feature type="transmembrane region" description="Helical" evidence="8">
    <location>
        <begin position="116"/>
        <end position="139"/>
    </location>
</feature>
<evidence type="ECO:0000256" key="2">
    <source>
        <dbReference type="ARBA" id="ARBA00006939"/>
    </source>
</evidence>
<evidence type="ECO:0000256" key="6">
    <source>
        <dbReference type="ARBA" id="ARBA00022989"/>
    </source>
</evidence>
<sequence length="302" mass="31159">MNQHSGHQAQAWSQAAAILMILALIALIVAIGLVWPRLEPRLSELSVLQLGFLASLVAGLLTGVGALPIFFVRQLSSQVEDSLMGFGAGVMLAATAFELVLPAVAGAEALFGDDWITIGILAVGIGAGGAVLLALHHLVPHEHFITGPESGADPAKIRRVWLFILAIALHNLPEGLAVGVGFGGEHLSDGVALAIGIGLQNIPEGLVVAIALLSLGYGRWTAFGVTLLTGLVQPLGGLIGATAVSLFSLFLPLALAFAAGAMLFVISHEIIPESHRQGHKGKATFGVLLGFVVMVAIDIALD</sequence>
<dbReference type="GO" id="GO:0005886">
    <property type="term" value="C:plasma membrane"/>
    <property type="evidence" value="ECO:0007669"/>
    <property type="project" value="UniProtKB-SubCell"/>
</dbReference>
<evidence type="ECO:0000256" key="8">
    <source>
        <dbReference type="SAM" id="Phobius"/>
    </source>
</evidence>
<evidence type="ECO:0000256" key="4">
    <source>
        <dbReference type="ARBA" id="ARBA00022692"/>
    </source>
</evidence>
<evidence type="ECO:0000256" key="3">
    <source>
        <dbReference type="ARBA" id="ARBA00022475"/>
    </source>
</evidence>
<dbReference type="Proteomes" id="UP001138802">
    <property type="component" value="Unassembled WGS sequence"/>
</dbReference>
<feature type="transmembrane region" description="Helical" evidence="8">
    <location>
        <begin position="283"/>
        <end position="301"/>
    </location>
</feature>
<feature type="transmembrane region" description="Helical" evidence="8">
    <location>
        <begin position="220"/>
        <end position="243"/>
    </location>
</feature>
<keyword evidence="10" id="KW-1185">Reference proteome</keyword>
<feature type="transmembrane region" description="Helical" evidence="8">
    <location>
        <begin position="12"/>
        <end position="35"/>
    </location>
</feature>
<reference evidence="9 10" key="1">
    <citation type="journal article" date="2020" name="Microorganisms">
        <title>Osmotic Adaptation and Compatible Solute Biosynthesis of Phototrophic Bacteria as Revealed from Genome Analyses.</title>
        <authorList>
            <person name="Imhoff J.F."/>
            <person name="Rahn T."/>
            <person name="Kunzel S."/>
            <person name="Keller A."/>
            <person name="Neulinger S.C."/>
        </authorList>
    </citation>
    <scope>NUCLEOTIDE SEQUENCE [LARGE SCALE GENOMIC DNA]</scope>
    <source>
        <strain evidence="9 10">DSM 21303</strain>
    </source>
</reference>